<comment type="similarity">
    <text evidence="2">Belongs to the fucolectin family.</text>
</comment>
<dbReference type="GO" id="GO:0042806">
    <property type="term" value="F:fucose binding"/>
    <property type="evidence" value="ECO:0007669"/>
    <property type="project" value="UniProtKB-ARBA"/>
</dbReference>
<evidence type="ECO:0000256" key="2">
    <source>
        <dbReference type="ARBA" id="ARBA00010147"/>
    </source>
</evidence>
<keyword evidence="7" id="KW-1015">Disulfide bond</keyword>
<dbReference type="Gene3D" id="2.60.120.260">
    <property type="entry name" value="Galactose-binding domain-like"/>
    <property type="match status" value="1"/>
</dbReference>
<evidence type="ECO:0000259" key="10">
    <source>
        <dbReference type="SMART" id="SM00607"/>
    </source>
</evidence>
<evidence type="ECO:0000313" key="12">
    <source>
        <dbReference type="Proteomes" id="UP001059041"/>
    </source>
</evidence>
<evidence type="ECO:0000256" key="6">
    <source>
        <dbReference type="ARBA" id="ARBA00022837"/>
    </source>
</evidence>
<dbReference type="SUPFAM" id="SSF49785">
    <property type="entry name" value="Galactose-binding domain-like"/>
    <property type="match status" value="1"/>
</dbReference>
<comment type="caution">
    <text evidence="11">The sequence shown here is derived from an EMBL/GenBank/DDBJ whole genome shotgun (WGS) entry which is preliminary data.</text>
</comment>
<dbReference type="GO" id="GO:0046872">
    <property type="term" value="F:metal ion binding"/>
    <property type="evidence" value="ECO:0007669"/>
    <property type="project" value="UniProtKB-KW"/>
</dbReference>
<feature type="region of interest" description="Disordered" evidence="8">
    <location>
        <begin position="214"/>
        <end position="241"/>
    </location>
</feature>
<keyword evidence="12" id="KW-1185">Reference proteome</keyword>
<dbReference type="InterPro" id="IPR008979">
    <property type="entry name" value="Galactose-bd-like_sf"/>
</dbReference>
<dbReference type="Proteomes" id="UP001059041">
    <property type="component" value="Linkage Group LG1"/>
</dbReference>
<comment type="function">
    <text evidence="1">Acts as a defensive agent. Recognizes blood group fucosylated oligosaccharides including A, B, H and Lewis B-type antigens. Does not recognize Lewis A antigen and has low affinity for monovalent haptens.</text>
</comment>
<dbReference type="PANTHER" id="PTHR45713">
    <property type="entry name" value="FTP DOMAIN-CONTAINING PROTEIN"/>
    <property type="match status" value="1"/>
</dbReference>
<dbReference type="EMBL" id="JAFHDT010000001">
    <property type="protein sequence ID" value="KAI7814228.1"/>
    <property type="molecule type" value="Genomic_DNA"/>
</dbReference>
<evidence type="ECO:0000256" key="5">
    <source>
        <dbReference type="ARBA" id="ARBA00022734"/>
    </source>
</evidence>
<evidence type="ECO:0000256" key="9">
    <source>
        <dbReference type="SAM" id="SignalP"/>
    </source>
</evidence>
<evidence type="ECO:0000256" key="8">
    <source>
        <dbReference type="SAM" id="MobiDB-lite"/>
    </source>
</evidence>
<keyword evidence="5" id="KW-0430">Lectin</keyword>
<evidence type="ECO:0000313" key="11">
    <source>
        <dbReference type="EMBL" id="KAI7814228.1"/>
    </source>
</evidence>
<feature type="signal peptide" evidence="9">
    <location>
        <begin position="1"/>
        <end position="21"/>
    </location>
</feature>
<evidence type="ECO:0000256" key="3">
    <source>
        <dbReference type="ARBA" id="ARBA00011233"/>
    </source>
</evidence>
<proteinExistence type="inferred from homology"/>
<protein>
    <submittedName>
        <fullName evidence="11">I-FBPL</fullName>
    </submittedName>
</protein>
<dbReference type="InterPro" id="IPR051941">
    <property type="entry name" value="BG_Antigen-Binding_Lectin"/>
</dbReference>
<feature type="domain" description="Fucolectin tachylectin-4 pentraxin-1" evidence="10">
    <location>
        <begin position="27"/>
        <end position="168"/>
    </location>
</feature>
<evidence type="ECO:0000256" key="1">
    <source>
        <dbReference type="ARBA" id="ARBA00002219"/>
    </source>
</evidence>
<feature type="compositionally biased region" description="Polar residues" evidence="8">
    <location>
        <begin position="219"/>
        <end position="241"/>
    </location>
</feature>
<accession>A0A9W8CCA5</accession>
<dbReference type="InterPro" id="IPR006585">
    <property type="entry name" value="FTP1"/>
</dbReference>
<dbReference type="GO" id="GO:0001868">
    <property type="term" value="P:regulation of complement activation, lectin pathway"/>
    <property type="evidence" value="ECO:0007669"/>
    <property type="project" value="UniProtKB-ARBA"/>
</dbReference>
<comment type="subunit">
    <text evidence="3">Homotrimer.</text>
</comment>
<reference evidence="11" key="1">
    <citation type="submission" date="2021-02" db="EMBL/GenBank/DDBJ databases">
        <title>Comparative genomics reveals that relaxation of natural selection precedes convergent phenotypic evolution of cavefish.</title>
        <authorList>
            <person name="Peng Z."/>
        </authorList>
    </citation>
    <scope>NUCLEOTIDE SEQUENCE</scope>
    <source>
        <tissue evidence="11">Muscle</tissue>
    </source>
</reference>
<feature type="chain" id="PRO_5040822746" evidence="9">
    <location>
        <begin position="22"/>
        <end position="241"/>
    </location>
</feature>
<keyword evidence="4" id="KW-0479">Metal-binding</keyword>
<organism evidence="11 12">
    <name type="scientific">Triplophysa rosa</name>
    <name type="common">Cave loach</name>
    <dbReference type="NCBI Taxonomy" id="992332"/>
    <lineage>
        <taxon>Eukaryota</taxon>
        <taxon>Metazoa</taxon>
        <taxon>Chordata</taxon>
        <taxon>Craniata</taxon>
        <taxon>Vertebrata</taxon>
        <taxon>Euteleostomi</taxon>
        <taxon>Actinopterygii</taxon>
        <taxon>Neopterygii</taxon>
        <taxon>Teleostei</taxon>
        <taxon>Ostariophysi</taxon>
        <taxon>Cypriniformes</taxon>
        <taxon>Nemacheilidae</taxon>
        <taxon>Triplophysa</taxon>
    </lineage>
</organism>
<gene>
    <name evidence="11" type="ORF">IRJ41_010597</name>
</gene>
<keyword evidence="6" id="KW-0106">Calcium</keyword>
<keyword evidence="9" id="KW-0732">Signal</keyword>
<dbReference type="AlphaFoldDB" id="A0A9W8CCA5"/>
<dbReference type="SMART" id="SM00607">
    <property type="entry name" value="FTP"/>
    <property type="match status" value="1"/>
</dbReference>
<dbReference type="PANTHER" id="PTHR45713:SF11">
    <property type="entry name" value="FUCOLECTIN TACHYLECTIN-4 PENTRAXIN-1 DOMAIN-CONTAINING PROTEIN"/>
    <property type="match status" value="1"/>
</dbReference>
<name>A0A9W8CCA5_TRIRA</name>
<evidence type="ECO:0000256" key="7">
    <source>
        <dbReference type="ARBA" id="ARBA00023157"/>
    </source>
</evidence>
<evidence type="ECO:0000256" key="4">
    <source>
        <dbReference type="ARBA" id="ARBA00022723"/>
    </source>
</evidence>
<dbReference type="Pfam" id="PF22633">
    <property type="entry name" value="F5_F8_type_C_2"/>
    <property type="match status" value="1"/>
</dbReference>
<sequence>MWVFRCLFVLYGAGVYFTTQASTPQQEENLALRGKTVQSSNYHPYVAAYAIDGQPSTFSSTAASTDNPWWRLDLLDSYHIAEIVITNRVSCCGERLNGAEIHIGNSLENNGNNNPRCAVLGAVVTAQSVSLFCGGMRGRYVNVIIPGSQKILSLAEVQVYKKVHQAVMSLKFNSSLNVADPAESGKLLYQMTTALISKGHSNFTLTWTKLPQKVKPKSKQGNPAKSAPSTAFTGASSQGCS</sequence>
<dbReference type="GO" id="GO:0010185">
    <property type="term" value="P:regulation of cellular defense response"/>
    <property type="evidence" value="ECO:0007669"/>
    <property type="project" value="UniProtKB-ARBA"/>
</dbReference>